<feature type="domain" description="RDD" evidence="6">
    <location>
        <begin position="21"/>
        <end position="127"/>
    </location>
</feature>
<evidence type="ECO:0000256" key="3">
    <source>
        <dbReference type="ARBA" id="ARBA00022989"/>
    </source>
</evidence>
<evidence type="ECO:0000313" key="8">
    <source>
        <dbReference type="Proteomes" id="UP000199258"/>
    </source>
</evidence>
<feature type="transmembrane region" description="Helical" evidence="5">
    <location>
        <begin position="60"/>
        <end position="78"/>
    </location>
</feature>
<keyword evidence="2 5" id="KW-0812">Transmembrane</keyword>
<dbReference type="Proteomes" id="UP000199258">
    <property type="component" value="Unassembled WGS sequence"/>
</dbReference>
<name>A0A1G8IJ59_9MICC</name>
<dbReference type="Pfam" id="PF06271">
    <property type="entry name" value="RDD"/>
    <property type="match status" value="1"/>
</dbReference>
<gene>
    <name evidence="7" type="ORF">SAMN04488693_10744</name>
</gene>
<accession>A0A1G8IJ59</accession>
<evidence type="ECO:0000259" key="6">
    <source>
        <dbReference type="Pfam" id="PF06271"/>
    </source>
</evidence>
<dbReference type="EMBL" id="FNDT01000007">
    <property type="protein sequence ID" value="SDI19019.1"/>
    <property type="molecule type" value="Genomic_DNA"/>
</dbReference>
<evidence type="ECO:0000256" key="1">
    <source>
        <dbReference type="ARBA" id="ARBA00004141"/>
    </source>
</evidence>
<dbReference type="InterPro" id="IPR010432">
    <property type="entry name" value="RDD"/>
</dbReference>
<keyword evidence="4 5" id="KW-0472">Membrane</keyword>
<dbReference type="AlphaFoldDB" id="A0A1G8IJ59"/>
<evidence type="ECO:0000256" key="4">
    <source>
        <dbReference type="ARBA" id="ARBA00023136"/>
    </source>
</evidence>
<keyword evidence="3 5" id="KW-1133">Transmembrane helix</keyword>
<reference evidence="7 8" key="1">
    <citation type="submission" date="2016-10" db="EMBL/GenBank/DDBJ databases">
        <authorList>
            <person name="de Groot N.N."/>
        </authorList>
    </citation>
    <scope>NUCLEOTIDE SEQUENCE [LARGE SCALE GENOMIC DNA]</scope>
    <source>
        <strain evidence="7 8">NP_1H</strain>
    </source>
</reference>
<evidence type="ECO:0000313" key="7">
    <source>
        <dbReference type="EMBL" id="SDI19019.1"/>
    </source>
</evidence>
<feature type="transmembrane region" description="Helical" evidence="5">
    <location>
        <begin position="27"/>
        <end position="48"/>
    </location>
</feature>
<sequence>MPARRGGRLADGTPYVEATGGQRMGKYALDVVVILALFVVLFFVLAIALDTAGVSSESGAGIVLPGAYALSALGYGFVTGFSRTLGAKAAGVRNLRFLDGKPMGPFQSAWRTLLLALFWPVTLIVMLGSLFSGSPGFAPNVSRARHYVVADVRSR</sequence>
<dbReference type="GO" id="GO:0016020">
    <property type="term" value="C:membrane"/>
    <property type="evidence" value="ECO:0007669"/>
    <property type="project" value="UniProtKB-SubCell"/>
</dbReference>
<evidence type="ECO:0000256" key="5">
    <source>
        <dbReference type="SAM" id="Phobius"/>
    </source>
</evidence>
<keyword evidence="8" id="KW-1185">Reference proteome</keyword>
<comment type="subcellular location">
    <subcellularLocation>
        <location evidence="1">Membrane</location>
        <topology evidence="1">Multi-pass membrane protein</topology>
    </subcellularLocation>
</comment>
<dbReference type="STRING" id="335973.SAMN04488693_10744"/>
<evidence type="ECO:0000256" key="2">
    <source>
        <dbReference type="ARBA" id="ARBA00022692"/>
    </source>
</evidence>
<protein>
    <submittedName>
        <fullName evidence="7">RDD family protein</fullName>
    </submittedName>
</protein>
<feature type="transmembrane region" description="Helical" evidence="5">
    <location>
        <begin position="113"/>
        <end position="131"/>
    </location>
</feature>
<organism evidence="7 8">
    <name type="scientific">Arthrobacter subterraneus</name>
    <dbReference type="NCBI Taxonomy" id="335973"/>
    <lineage>
        <taxon>Bacteria</taxon>
        <taxon>Bacillati</taxon>
        <taxon>Actinomycetota</taxon>
        <taxon>Actinomycetes</taxon>
        <taxon>Micrococcales</taxon>
        <taxon>Micrococcaceae</taxon>
        <taxon>Arthrobacter</taxon>
    </lineage>
</organism>
<proteinExistence type="predicted"/>